<keyword evidence="3" id="KW-1185">Reference proteome</keyword>
<feature type="region of interest" description="Disordered" evidence="1">
    <location>
        <begin position="57"/>
        <end position="78"/>
    </location>
</feature>
<evidence type="ECO:0000313" key="2">
    <source>
        <dbReference type="EMBL" id="KAG1529258.1"/>
    </source>
</evidence>
<feature type="compositionally biased region" description="Low complexity" evidence="1">
    <location>
        <begin position="57"/>
        <end position="67"/>
    </location>
</feature>
<comment type="caution">
    <text evidence="2">The sequence shown here is derived from an EMBL/GenBank/DDBJ whole genome shotgun (WGS) entry which is preliminary data.</text>
</comment>
<name>A0A9P7BZT9_9FUNG</name>
<protein>
    <submittedName>
        <fullName evidence="2">Uncharacterized protein</fullName>
    </submittedName>
</protein>
<reference evidence="2 3" key="1">
    <citation type="journal article" date="2020" name="Microb. Genom.">
        <title>Genetic diversity of clinical and environmental Mucorales isolates obtained from an investigation of mucormycosis cases among solid organ transplant recipients.</title>
        <authorList>
            <person name="Nguyen M.H."/>
            <person name="Kaul D."/>
            <person name="Muto C."/>
            <person name="Cheng S.J."/>
            <person name="Richter R.A."/>
            <person name="Bruno V.M."/>
            <person name="Liu G."/>
            <person name="Beyhan S."/>
            <person name="Sundermann A.J."/>
            <person name="Mounaud S."/>
            <person name="Pasculle A.W."/>
            <person name="Nierman W.C."/>
            <person name="Driscoll E."/>
            <person name="Cumbie R."/>
            <person name="Clancy C.J."/>
            <person name="Dupont C.L."/>
        </authorList>
    </citation>
    <scope>NUCLEOTIDE SEQUENCE [LARGE SCALE GENOMIC DNA]</scope>
    <source>
        <strain evidence="2 3">GL24</strain>
    </source>
</reference>
<organism evidence="2 3">
    <name type="scientific">Rhizopus delemar</name>
    <dbReference type="NCBI Taxonomy" id="936053"/>
    <lineage>
        <taxon>Eukaryota</taxon>
        <taxon>Fungi</taxon>
        <taxon>Fungi incertae sedis</taxon>
        <taxon>Mucoromycota</taxon>
        <taxon>Mucoromycotina</taxon>
        <taxon>Mucoromycetes</taxon>
        <taxon>Mucorales</taxon>
        <taxon>Mucorineae</taxon>
        <taxon>Rhizopodaceae</taxon>
        <taxon>Rhizopus</taxon>
    </lineage>
</organism>
<accession>A0A9P7BZT9</accession>
<evidence type="ECO:0000313" key="3">
    <source>
        <dbReference type="Proteomes" id="UP000740926"/>
    </source>
</evidence>
<dbReference type="Proteomes" id="UP000740926">
    <property type="component" value="Unassembled WGS sequence"/>
</dbReference>
<sequence>MGTVSNNEIPSSAQPQPIRRRILGTRTSAAATAIVSSNVMMPPANCSLSTVAASAATSAPAAGPFSPNARIKSGLTMP</sequence>
<feature type="compositionally biased region" description="Polar residues" evidence="1">
    <location>
        <begin position="1"/>
        <end position="15"/>
    </location>
</feature>
<dbReference type="AlphaFoldDB" id="A0A9P7BZT9"/>
<evidence type="ECO:0000256" key="1">
    <source>
        <dbReference type="SAM" id="MobiDB-lite"/>
    </source>
</evidence>
<feature type="region of interest" description="Disordered" evidence="1">
    <location>
        <begin position="1"/>
        <end position="20"/>
    </location>
</feature>
<gene>
    <name evidence="2" type="ORF">G6F50_018118</name>
</gene>
<proteinExistence type="predicted"/>
<dbReference type="EMBL" id="JAANIU010015780">
    <property type="protein sequence ID" value="KAG1529258.1"/>
    <property type="molecule type" value="Genomic_DNA"/>
</dbReference>